<protein>
    <submittedName>
        <fullName evidence="1">Uncharacterized protein YdeI (YjbR/CyaY-like superfamily)</fullName>
    </submittedName>
</protein>
<dbReference type="EMBL" id="JAATJJ010000002">
    <property type="protein sequence ID" value="NJB72086.1"/>
    <property type="molecule type" value="Genomic_DNA"/>
</dbReference>
<dbReference type="AlphaFoldDB" id="A0A846QSZ2"/>
<name>A0A846QSZ2_9FLAO</name>
<organism evidence="1 2">
    <name type="scientific">Saonia flava</name>
    <dbReference type="NCBI Taxonomy" id="523696"/>
    <lineage>
        <taxon>Bacteria</taxon>
        <taxon>Pseudomonadati</taxon>
        <taxon>Bacteroidota</taxon>
        <taxon>Flavobacteriia</taxon>
        <taxon>Flavobacteriales</taxon>
        <taxon>Flavobacteriaceae</taxon>
        <taxon>Saonia</taxon>
    </lineage>
</organism>
<gene>
    <name evidence="1" type="ORF">GGR42_002577</name>
</gene>
<comment type="caution">
    <text evidence="1">The sequence shown here is derived from an EMBL/GenBank/DDBJ whole genome shotgun (WGS) entry which is preliminary data.</text>
</comment>
<keyword evidence="2" id="KW-1185">Reference proteome</keyword>
<proteinExistence type="predicted"/>
<dbReference type="RefSeq" id="WP_167964755.1">
    <property type="nucleotide sequence ID" value="NZ_JAATJJ010000002.1"/>
</dbReference>
<accession>A0A846QSZ2</accession>
<reference evidence="1 2" key="1">
    <citation type="submission" date="2020-03" db="EMBL/GenBank/DDBJ databases">
        <title>Genomic Encyclopedia of Type Strains, Phase IV (KMG-IV): sequencing the most valuable type-strain genomes for metagenomic binning, comparative biology and taxonomic classification.</title>
        <authorList>
            <person name="Goeker M."/>
        </authorList>
    </citation>
    <scope>NUCLEOTIDE SEQUENCE [LARGE SCALE GENOMIC DNA]</scope>
    <source>
        <strain evidence="1 2">DSM 29762</strain>
    </source>
</reference>
<sequence>MSLLPELYFKNDTEWRAWLHENHETSKGVYLIFYKVDHPMESMRWEEAVKVALCYGWIDSTVKSLGNGKRRQYFCSRNDRSVWSKVNKTHIEDLLKNELMHPSGLEKIKLAKRNGSWKALDDVENGVVPKDLKEAFNKNPLAYKNYLGFAPGYRKSYLYWLNQAKREETRLKRILEIVALCEQNVKSRNNW</sequence>
<dbReference type="Proteomes" id="UP000590442">
    <property type="component" value="Unassembled WGS sequence"/>
</dbReference>
<dbReference type="Pfam" id="PF13376">
    <property type="entry name" value="OmdA"/>
    <property type="match status" value="1"/>
</dbReference>
<evidence type="ECO:0000313" key="1">
    <source>
        <dbReference type="EMBL" id="NJB72086.1"/>
    </source>
</evidence>
<evidence type="ECO:0000313" key="2">
    <source>
        <dbReference type="Proteomes" id="UP000590442"/>
    </source>
</evidence>